<feature type="non-terminal residue" evidence="1">
    <location>
        <position position="79"/>
    </location>
</feature>
<protein>
    <submittedName>
        <fullName evidence="1">Uncharacterized protein</fullName>
    </submittedName>
</protein>
<proteinExistence type="predicted"/>
<organism evidence="1 2">
    <name type="scientific">Iphiclides podalirius</name>
    <name type="common">scarce swallowtail</name>
    <dbReference type="NCBI Taxonomy" id="110791"/>
    <lineage>
        <taxon>Eukaryota</taxon>
        <taxon>Metazoa</taxon>
        <taxon>Ecdysozoa</taxon>
        <taxon>Arthropoda</taxon>
        <taxon>Hexapoda</taxon>
        <taxon>Insecta</taxon>
        <taxon>Pterygota</taxon>
        <taxon>Neoptera</taxon>
        <taxon>Endopterygota</taxon>
        <taxon>Lepidoptera</taxon>
        <taxon>Glossata</taxon>
        <taxon>Ditrysia</taxon>
        <taxon>Papilionoidea</taxon>
        <taxon>Papilionidae</taxon>
        <taxon>Papilioninae</taxon>
        <taxon>Iphiclides</taxon>
    </lineage>
</organism>
<keyword evidence="2" id="KW-1185">Reference proteome</keyword>
<accession>A0ABN8J9K1</accession>
<dbReference type="EMBL" id="OW152819">
    <property type="protein sequence ID" value="CAH2074688.1"/>
    <property type="molecule type" value="Genomic_DNA"/>
</dbReference>
<name>A0ABN8J9K1_9NEOP</name>
<evidence type="ECO:0000313" key="2">
    <source>
        <dbReference type="Proteomes" id="UP000837857"/>
    </source>
</evidence>
<dbReference type="Proteomes" id="UP000837857">
    <property type="component" value="Chromosome 7"/>
</dbReference>
<reference evidence="1" key="1">
    <citation type="submission" date="2022-03" db="EMBL/GenBank/DDBJ databases">
        <authorList>
            <person name="Martin H S."/>
        </authorList>
    </citation>
    <scope>NUCLEOTIDE SEQUENCE</scope>
</reference>
<evidence type="ECO:0000313" key="1">
    <source>
        <dbReference type="EMBL" id="CAH2074688.1"/>
    </source>
</evidence>
<gene>
    <name evidence="1" type="ORF">IPOD504_LOCUS16191</name>
</gene>
<sequence length="79" mass="8089">MLVYCCLFVNTGASTMGLFVVRYVGMPVALSHDTCAPGGVAALLSCVGLLGPPPLALPLLQPRCSVTHAEADGGGRMEN</sequence>